<protein>
    <submittedName>
        <fullName evidence="2">Unannotated protein</fullName>
    </submittedName>
</protein>
<accession>A0A6J6LUE7</accession>
<dbReference type="EMBL" id="CAEZWM010000166">
    <property type="protein sequence ID" value="CAB4665456.1"/>
    <property type="molecule type" value="Genomic_DNA"/>
</dbReference>
<reference evidence="2" key="1">
    <citation type="submission" date="2020-05" db="EMBL/GenBank/DDBJ databases">
        <authorList>
            <person name="Chiriac C."/>
            <person name="Salcher M."/>
            <person name="Ghai R."/>
            <person name="Kavagutti S V."/>
        </authorList>
    </citation>
    <scope>NUCLEOTIDE SEQUENCE</scope>
</reference>
<dbReference type="InterPro" id="IPR001173">
    <property type="entry name" value="Glyco_trans_2-like"/>
</dbReference>
<sequence length="529" mass="59846">MARYSILTPVYDPPEDVLRACLESVARQTFQDWEHCLVDDASTQPHVARVLEEYAAKDRRFKVKRRAANGGIIAASQDALELATGEFVCLLDHDDLLTKDALFEVDLIASTDPSLDYCYSDEDYLSPDGKFINPFHKPDWSPERFRSQMYTGHFSVARRDLVIEVGGFRTGYEGSQDYDLVLRVTEKARSVRHVAKILYHWRMMPESVAQNAEAKPWAYEAGRRAVQDHCDRTGRRATVVDGVVPGVYRVQREIEGEPLVSVVIPTRGSSARVWGVERCFIVEAVRSLVERARYTNIEIIVVMDAPAPAGVIEKLERLAGDRLKIVWYDKPFNFSEKVNLGAAHASGELMLVLNDDIEVETPDFIETMIGLIQEGDVAMVGAKLLFADGRLQHAGHLYNHDPFHAYFGYPANHLGESSVLACQRETSGVTAACALVKMSIWNEVGGLTPELAANFNDVDLSLKIRAKGYRILWTPYAVLYHFESMTRIPTVNLDELKVMRERWATPLKNDPYHNPNFEPLRDDWVLRSR</sequence>
<dbReference type="PANTHER" id="PTHR43179:SF7">
    <property type="entry name" value="RHAMNOSYLTRANSFERASE WBBL"/>
    <property type="match status" value="1"/>
</dbReference>
<feature type="domain" description="Glycosyltransferase 2-like" evidence="1">
    <location>
        <begin position="5"/>
        <end position="163"/>
    </location>
</feature>
<name>A0A6J6LUE7_9ZZZZ</name>
<proteinExistence type="predicted"/>
<evidence type="ECO:0000259" key="1">
    <source>
        <dbReference type="Pfam" id="PF00535"/>
    </source>
</evidence>
<dbReference type="AlphaFoldDB" id="A0A6J6LUE7"/>
<dbReference type="PANTHER" id="PTHR43179">
    <property type="entry name" value="RHAMNOSYLTRANSFERASE WBBL"/>
    <property type="match status" value="1"/>
</dbReference>
<feature type="domain" description="Glycosyltransferase 2-like" evidence="1">
    <location>
        <begin position="261"/>
        <end position="439"/>
    </location>
</feature>
<evidence type="ECO:0000313" key="2">
    <source>
        <dbReference type="EMBL" id="CAB4665456.1"/>
    </source>
</evidence>
<dbReference type="Gene3D" id="3.90.550.10">
    <property type="entry name" value="Spore Coat Polysaccharide Biosynthesis Protein SpsA, Chain A"/>
    <property type="match status" value="2"/>
</dbReference>
<dbReference type="CDD" id="cd04184">
    <property type="entry name" value="GT2_RfbC_Mx_like"/>
    <property type="match status" value="1"/>
</dbReference>
<organism evidence="2">
    <name type="scientific">freshwater metagenome</name>
    <dbReference type="NCBI Taxonomy" id="449393"/>
    <lineage>
        <taxon>unclassified sequences</taxon>
        <taxon>metagenomes</taxon>
        <taxon>ecological metagenomes</taxon>
    </lineage>
</organism>
<gene>
    <name evidence="2" type="ORF">UFOPK2242_01201</name>
</gene>
<dbReference type="InterPro" id="IPR029044">
    <property type="entry name" value="Nucleotide-diphossugar_trans"/>
</dbReference>
<dbReference type="SUPFAM" id="SSF53448">
    <property type="entry name" value="Nucleotide-diphospho-sugar transferases"/>
    <property type="match status" value="2"/>
</dbReference>
<dbReference type="Pfam" id="PF00535">
    <property type="entry name" value="Glycos_transf_2"/>
    <property type="match status" value="2"/>
</dbReference>